<name>A0A2G8SGL7_9APHY</name>
<evidence type="ECO:0000313" key="1">
    <source>
        <dbReference type="EMBL" id="PIL32708.1"/>
    </source>
</evidence>
<keyword evidence="2" id="KW-1185">Reference proteome</keyword>
<evidence type="ECO:0000313" key="2">
    <source>
        <dbReference type="Proteomes" id="UP000230002"/>
    </source>
</evidence>
<organism evidence="1 2">
    <name type="scientific">Ganoderma sinense ZZ0214-1</name>
    <dbReference type="NCBI Taxonomy" id="1077348"/>
    <lineage>
        <taxon>Eukaryota</taxon>
        <taxon>Fungi</taxon>
        <taxon>Dikarya</taxon>
        <taxon>Basidiomycota</taxon>
        <taxon>Agaricomycotina</taxon>
        <taxon>Agaricomycetes</taxon>
        <taxon>Polyporales</taxon>
        <taxon>Polyporaceae</taxon>
        <taxon>Ganoderma</taxon>
    </lineage>
</organism>
<proteinExistence type="predicted"/>
<sequence>MEPPTDVVWKKFTSSKGKEYEVGYSAQTQPNDLRLVDVQAKNGGSVGLRVRASDSRPFGIAVHWPVGPGQWVDTTSAVRDVTRIYSYTLHKYGGTVWSYMLQFANEKTRYDYYFYDETGDSYQVNTWLIGTHWVRYNSHKPTINYVRGE</sequence>
<reference evidence="1 2" key="1">
    <citation type="journal article" date="2015" name="Sci. Rep.">
        <title>Chromosome-level genome map provides insights into diverse defense mechanisms in the medicinal fungus Ganoderma sinense.</title>
        <authorList>
            <person name="Zhu Y."/>
            <person name="Xu J."/>
            <person name="Sun C."/>
            <person name="Zhou S."/>
            <person name="Xu H."/>
            <person name="Nelson D.R."/>
            <person name="Qian J."/>
            <person name="Song J."/>
            <person name="Luo H."/>
            <person name="Xiang L."/>
            <person name="Li Y."/>
            <person name="Xu Z."/>
            <person name="Ji A."/>
            <person name="Wang L."/>
            <person name="Lu S."/>
            <person name="Hayward A."/>
            <person name="Sun W."/>
            <person name="Li X."/>
            <person name="Schwartz D.C."/>
            <person name="Wang Y."/>
            <person name="Chen S."/>
        </authorList>
    </citation>
    <scope>NUCLEOTIDE SEQUENCE [LARGE SCALE GENOMIC DNA]</scope>
    <source>
        <strain evidence="1 2">ZZ0214-1</strain>
    </source>
</reference>
<gene>
    <name evidence="1" type="ORF">GSI_04823</name>
</gene>
<accession>A0A2G8SGL7</accession>
<dbReference type="OrthoDB" id="2733590at2759"/>
<dbReference type="EMBL" id="AYKW01000009">
    <property type="protein sequence ID" value="PIL32708.1"/>
    <property type="molecule type" value="Genomic_DNA"/>
</dbReference>
<protein>
    <submittedName>
        <fullName evidence="1">Uncharacterized protein</fullName>
    </submittedName>
</protein>
<comment type="caution">
    <text evidence="1">The sequence shown here is derived from an EMBL/GenBank/DDBJ whole genome shotgun (WGS) entry which is preliminary data.</text>
</comment>
<dbReference type="AlphaFoldDB" id="A0A2G8SGL7"/>
<dbReference type="Proteomes" id="UP000230002">
    <property type="component" value="Unassembled WGS sequence"/>
</dbReference>